<accession>A0AAV9QSL7</accession>
<name>A0AAV9QSL7_9TELE</name>
<gene>
    <name evidence="1" type="ORF">CRENBAI_019722</name>
</gene>
<comment type="caution">
    <text evidence="1">The sequence shown here is derived from an EMBL/GenBank/DDBJ whole genome shotgun (WGS) entry which is preliminary data.</text>
</comment>
<dbReference type="EMBL" id="JAHHUM010002886">
    <property type="protein sequence ID" value="KAK5600466.1"/>
    <property type="molecule type" value="Genomic_DNA"/>
</dbReference>
<reference evidence="1 2" key="1">
    <citation type="submission" date="2021-06" db="EMBL/GenBank/DDBJ databases">
        <authorList>
            <person name="Palmer J.M."/>
        </authorList>
    </citation>
    <scope>NUCLEOTIDE SEQUENCE [LARGE SCALE GENOMIC DNA]</scope>
    <source>
        <strain evidence="1 2">MEX-2019</strain>
        <tissue evidence="1">Muscle</tissue>
    </source>
</reference>
<protein>
    <submittedName>
        <fullName evidence="1">Uncharacterized protein</fullName>
    </submittedName>
</protein>
<organism evidence="1 2">
    <name type="scientific">Crenichthys baileyi</name>
    <name type="common">White River springfish</name>
    <dbReference type="NCBI Taxonomy" id="28760"/>
    <lineage>
        <taxon>Eukaryota</taxon>
        <taxon>Metazoa</taxon>
        <taxon>Chordata</taxon>
        <taxon>Craniata</taxon>
        <taxon>Vertebrata</taxon>
        <taxon>Euteleostomi</taxon>
        <taxon>Actinopterygii</taxon>
        <taxon>Neopterygii</taxon>
        <taxon>Teleostei</taxon>
        <taxon>Neoteleostei</taxon>
        <taxon>Acanthomorphata</taxon>
        <taxon>Ovalentaria</taxon>
        <taxon>Atherinomorphae</taxon>
        <taxon>Cyprinodontiformes</taxon>
        <taxon>Goodeidae</taxon>
        <taxon>Crenichthys</taxon>
    </lineage>
</organism>
<evidence type="ECO:0000313" key="2">
    <source>
        <dbReference type="Proteomes" id="UP001311232"/>
    </source>
</evidence>
<keyword evidence="2" id="KW-1185">Reference proteome</keyword>
<evidence type="ECO:0000313" key="1">
    <source>
        <dbReference type="EMBL" id="KAK5600466.1"/>
    </source>
</evidence>
<dbReference type="AlphaFoldDB" id="A0AAV9QSL7"/>
<sequence length="51" mass="5765">MKDDFGDEEEAQSFGYKRFGVCRGKHPCILRCITVTVTCPNKYHMAIPSPS</sequence>
<dbReference type="Proteomes" id="UP001311232">
    <property type="component" value="Unassembled WGS sequence"/>
</dbReference>
<proteinExistence type="predicted"/>